<name>A0A1I6G6R6_9GAMM</name>
<gene>
    <name evidence="3" type="ORF">SAMN04488070_0234</name>
</gene>
<evidence type="ECO:0000259" key="2">
    <source>
        <dbReference type="Pfam" id="PF03372"/>
    </source>
</evidence>
<proteinExistence type="predicted"/>
<dbReference type="InterPro" id="IPR005135">
    <property type="entry name" value="Endo/exonuclease/phosphatase"/>
</dbReference>
<dbReference type="AlphaFoldDB" id="A0A1I6G6R6"/>
<sequence>MNKKNIARISLTSFSLLLLASCAQVSQPEICSSDITPIHAIQGASFESPLLGQQETTRGIVTAKWQNSDQLGGFFIVSHEDDQDNNSLTSEGLFIQHQQNVPELKQGDLVYLTGTVEESNNLTQLNDIAHVAVCDSGYAVKPTPLTLPVETLGNFEALEGMPVSIAQNLIINGHYQLLRHGQFDVAHERLFTPTQHVQPGAEAQAQATANALARLVIDDNLAPNPKAPAQPIQTITATNTVRSGDKLAPIQGILSNFRDSYRLQPTSTVEVIHSNPRPAAPESPATNTVRVAAFNVLNYFNGEGKNKQFPTERGAKTQAEFQRQHAKIVAALSQLNADIIGLLELENDGYDKHSAIVELTNALSQVTGQPWRFIQAASGRFGTDDITNGLIYRSDKVTPQGDPLTITQAPFGERSRLPLIQRFSPQNTVENLVVAVNHFKSKGGCPKDSSNPNANQNDGQACWNEARVQSANLLADFMDNHNDLKRFPLRVLMGDFNAYAQEDPIQTLLKRGYYNRIDAFNPYAYSYVYDAQAGSLDHLLVSSQLTARVVNQAIWSINADEPTLLQYNNAEINEQWYAPLPYRASDHDPVFADIQF</sequence>
<dbReference type="RefSeq" id="WP_092854475.1">
    <property type="nucleotide sequence ID" value="NZ_FOYU01000001.1"/>
</dbReference>
<dbReference type="PANTHER" id="PTHR42834">
    <property type="entry name" value="ENDONUCLEASE/EXONUCLEASE/PHOSPHATASE FAMILY PROTEIN (AFU_ORTHOLOGUE AFUA_3G09210)"/>
    <property type="match status" value="1"/>
</dbReference>
<dbReference type="CDD" id="cd10283">
    <property type="entry name" value="MnuA_DNase1-like"/>
    <property type="match status" value="1"/>
</dbReference>
<dbReference type="Proteomes" id="UP000199424">
    <property type="component" value="Unassembled WGS sequence"/>
</dbReference>
<dbReference type="EMBL" id="FOYU01000001">
    <property type="protein sequence ID" value="SFR37840.1"/>
    <property type="molecule type" value="Genomic_DNA"/>
</dbReference>
<evidence type="ECO:0000313" key="4">
    <source>
        <dbReference type="Proteomes" id="UP000199424"/>
    </source>
</evidence>
<keyword evidence="4" id="KW-1185">Reference proteome</keyword>
<feature type="signal peptide" evidence="1">
    <location>
        <begin position="1"/>
        <end position="25"/>
    </location>
</feature>
<dbReference type="PANTHER" id="PTHR42834:SF1">
    <property type="entry name" value="ENDONUCLEASE_EXONUCLEASE_PHOSPHATASE FAMILY PROTEIN (AFU_ORTHOLOGUE AFUA_3G09210)"/>
    <property type="match status" value="1"/>
</dbReference>
<dbReference type="SUPFAM" id="SSF56219">
    <property type="entry name" value="DNase I-like"/>
    <property type="match status" value="1"/>
</dbReference>
<keyword evidence="1" id="KW-0732">Signal</keyword>
<dbReference type="PROSITE" id="PS51257">
    <property type="entry name" value="PROKAR_LIPOPROTEIN"/>
    <property type="match status" value="1"/>
</dbReference>
<feature type="domain" description="Endonuclease/exonuclease/phosphatase" evidence="2">
    <location>
        <begin position="316"/>
        <end position="587"/>
    </location>
</feature>
<dbReference type="Pfam" id="PF03372">
    <property type="entry name" value="Exo_endo_phos"/>
    <property type="match status" value="1"/>
</dbReference>
<organism evidence="3 4">
    <name type="scientific">Pseudidiomarina maritima</name>
    <dbReference type="NCBI Taxonomy" id="519453"/>
    <lineage>
        <taxon>Bacteria</taxon>
        <taxon>Pseudomonadati</taxon>
        <taxon>Pseudomonadota</taxon>
        <taxon>Gammaproteobacteria</taxon>
        <taxon>Alteromonadales</taxon>
        <taxon>Idiomarinaceae</taxon>
        <taxon>Pseudidiomarina</taxon>
    </lineage>
</organism>
<dbReference type="Gene3D" id="3.60.10.10">
    <property type="entry name" value="Endonuclease/exonuclease/phosphatase"/>
    <property type="match status" value="1"/>
</dbReference>
<protein>
    <recommendedName>
        <fullName evidence="2">Endonuclease/exonuclease/phosphatase domain-containing protein</fullName>
    </recommendedName>
</protein>
<evidence type="ECO:0000313" key="3">
    <source>
        <dbReference type="EMBL" id="SFR37840.1"/>
    </source>
</evidence>
<dbReference type="CDD" id="cd04486">
    <property type="entry name" value="YhcR_OBF_like"/>
    <property type="match status" value="1"/>
</dbReference>
<dbReference type="InterPro" id="IPR036691">
    <property type="entry name" value="Endo/exonu/phosph_ase_sf"/>
</dbReference>
<dbReference type="NCBIfam" id="NF033681">
    <property type="entry name" value="ExeM_NucH_DNase"/>
    <property type="match status" value="1"/>
</dbReference>
<accession>A0A1I6G6R6</accession>
<evidence type="ECO:0000256" key="1">
    <source>
        <dbReference type="SAM" id="SignalP"/>
    </source>
</evidence>
<feature type="chain" id="PRO_5011470737" description="Endonuclease/exonuclease/phosphatase domain-containing protein" evidence="1">
    <location>
        <begin position="26"/>
        <end position="596"/>
    </location>
</feature>
<dbReference type="InterPro" id="IPR047971">
    <property type="entry name" value="ExeM-like"/>
</dbReference>
<reference evidence="4" key="1">
    <citation type="submission" date="2016-10" db="EMBL/GenBank/DDBJ databases">
        <authorList>
            <person name="Varghese N."/>
            <person name="Submissions S."/>
        </authorList>
    </citation>
    <scope>NUCLEOTIDE SEQUENCE [LARGE SCALE GENOMIC DNA]</scope>
    <source>
        <strain evidence="4">CGMCC 1.7285</strain>
    </source>
</reference>
<dbReference type="GO" id="GO:0003824">
    <property type="term" value="F:catalytic activity"/>
    <property type="evidence" value="ECO:0007669"/>
    <property type="project" value="InterPro"/>
</dbReference>